<dbReference type="PROSITE" id="PS51257">
    <property type="entry name" value="PROKAR_LIPOPROTEIN"/>
    <property type="match status" value="1"/>
</dbReference>
<keyword evidence="2" id="KW-0472">Membrane</keyword>
<proteinExistence type="inferred from homology"/>
<evidence type="ECO:0000256" key="2">
    <source>
        <dbReference type="RuleBase" id="RU362097"/>
    </source>
</evidence>
<protein>
    <submittedName>
        <fullName evidence="3">Outer membrane protein OprM</fullName>
    </submittedName>
</protein>
<dbReference type="PANTHER" id="PTHR30203:SF30">
    <property type="entry name" value="OUTER MEMBRANE PROTEIN-RELATED"/>
    <property type="match status" value="1"/>
</dbReference>
<keyword evidence="2" id="KW-1134">Transmembrane beta strand</keyword>
<evidence type="ECO:0000313" key="3">
    <source>
        <dbReference type="EMBL" id="CAG5005214.1"/>
    </source>
</evidence>
<accession>A0A916JDN9</accession>
<dbReference type="InterPro" id="IPR010131">
    <property type="entry name" value="MdtP/NodT-like"/>
</dbReference>
<comment type="subcellular location">
    <subcellularLocation>
        <location evidence="2">Cell membrane</location>
        <topology evidence="2">Lipid-anchor</topology>
    </subcellularLocation>
</comment>
<dbReference type="EMBL" id="CAJRAF010000002">
    <property type="protein sequence ID" value="CAG5005214.1"/>
    <property type="molecule type" value="Genomic_DNA"/>
</dbReference>
<dbReference type="Gene3D" id="1.20.1600.10">
    <property type="entry name" value="Outer membrane efflux proteins (OEP)"/>
    <property type="match status" value="1"/>
</dbReference>
<keyword evidence="4" id="KW-1185">Reference proteome</keyword>
<dbReference type="InterPro" id="IPR003423">
    <property type="entry name" value="OMP_efflux"/>
</dbReference>
<evidence type="ECO:0000256" key="1">
    <source>
        <dbReference type="ARBA" id="ARBA00007613"/>
    </source>
</evidence>
<name>A0A916JDN9_9BACT</name>
<dbReference type="Pfam" id="PF02321">
    <property type="entry name" value="OEP"/>
    <property type="match status" value="2"/>
</dbReference>
<gene>
    <name evidence="3" type="primary">oprM_2</name>
    <name evidence="3" type="ORF">DYBT9275_03539</name>
</gene>
<dbReference type="SUPFAM" id="SSF56954">
    <property type="entry name" value="Outer membrane efflux proteins (OEP)"/>
    <property type="match status" value="1"/>
</dbReference>
<dbReference type="GO" id="GO:0005886">
    <property type="term" value="C:plasma membrane"/>
    <property type="evidence" value="ECO:0007669"/>
    <property type="project" value="UniProtKB-SubCell"/>
</dbReference>
<organism evidence="3 4">
    <name type="scientific">Dyadobacter helix</name>
    <dbReference type="NCBI Taxonomy" id="2822344"/>
    <lineage>
        <taxon>Bacteria</taxon>
        <taxon>Pseudomonadati</taxon>
        <taxon>Bacteroidota</taxon>
        <taxon>Cytophagia</taxon>
        <taxon>Cytophagales</taxon>
        <taxon>Spirosomataceae</taxon>
        <taxon>Dyadobacter</taxon>
    </lineage>
</organism>
<dbReference type="NCBIfam" id="TIGR01845">
    <property type="entry name" value="outer_NodT"/>
    <property type="match status" value="1"/>
</dbReference>
<dbReference type="RefSeq" id="WP_215240024.1">
    <property type="nucleotide sequence ID" value="NZ_CAJRAF010000002.1"/>
</dbReference>
<keyword evidence="2" id="KW-0449">Lipoprotein</keyword>
<sequence length="481" mass="53227">MKTNKNIYLPLLTAALMLTLGGCKLLKPVSQTAVVNTPDKFEGQPDSTGIGSVSWKVFFSDKHLTALIDTALQNNLDLKMAVQRIEMSRTNIMLSRGLMLPRVDAEISGGGRKFGDYTMDGVGNYDTNFSDNLDADRKLPSPFLPDYFAGFRSSWEIDIWGKLKNQRKAAYHRFLASEKARQAIVTGLVAQVANLYYALVYLDTELDIIRKNIALQETAVSTITIQKEGGRANELGVRQFTAQLLNTKSLEIEILQSIVETENALNVLLGRFPQPINRGTSLEQILPQETEAGIPSQMLRRRPDVQQAQQELAANYAEQQSAQLAFLPSLNITALLGFNAFKGNLLFSTGSLAYNALGGLTAPVFNRKPLKAASRRSEAASLESLYAYNKTVLTGFQEVSTSLKKIENTKKLSDLKKQEVEVLQQAVATSQDLFLGGYASYLEIVMAQKSVLEAELTLTNVQKQQYFALIELYRSLGGGWE</sequence>
<dbReference type="AlphaFoldDB" id="A0A916JDN9"/>
<reference evidence="3" key="1">
    <citation type="submission" date="2021-04" db="EMBL/GenBank/DDBJ databases">
        <authorList>
            <person name="Rodrigo-Torres L."/>
            <person name="Arahal R. D."/>
            <person name="Lucena T."/>
        </authorList>
    </citation>
    <scope>NUCLEOTIDE SEQUENCE</scope>
    <source>
        <strain evidence="3">CECT 9275</strain>
    </source>
</reference>
<keyword evidence="2" id="KW-0812">Transmembrane</keyword>
<dbReference type="Gene3D" id="2.20.200.10">
    <property type="entry name" value="Outer membrane efflux proteins (OEP)"/>
    <property type="match status" value="1"/>
</dbReference>
<comment type="similarity">
    <text evidence="1 2">Belongs to the outer membrane factor (OMF) (TC 1.B.17) family.</text>
</comment>
<comment type="caution">
    <text evidence="3">The sequence shown here is derived from an EMBL/GenBank/DDBJ whole genome shotgun (WGS) entry which is preliminary data.</text>
</comment>
<dbReference type="Proteomes" id="UP000680038">
    <property type="component" value="Unassembled WGS sequence"/>
</dbReference>
<dbReference type="PANTHER" id="PTHR30203">
    <property type="entry name" value="OUTER MEMBRANE CATION EFFLUX PROTEIN"/>
    <property type="match status" value="1"/>
</dbReference>
<evidence type="ECO:0000313" key="4">
    <source>
        <dbReference type="Proteomes" id="UP000680038"/>
    </source>
</evidence>
<keyword evidence="2" id="KW-0564">Palmitate</keyword>
<dbReference type="GO" id="GO:0015562">
    <property type="term" value="F:efflux transmembrane transporter activity"/>
    <property type="evidence" value="ECO:0007669"/>
    <property type="project" value="InterPro"/>
</dbReference>